<sequence length="485" mass="56006">MQEDHWIEVRDKSTSRSGQNTSKNGNLAVTNAFSSLGLPSTQHQSQVDEGTGGARGQFYGLHSVAARRPLWDELASIARIQHEAWVTMGDYNTIRHYDDRIKENPVQEYEVADFKRFMVDTNMVELKTTGRRYKWTNNHVLSKIDWALVNSEWMTTWTHVEATTLDPYFSYHNPIAIEIGGRGFKGARPFRFFNHLAQHPYFLLLVKHKLKALNCREFSKATKKVEYYRKKLAEIQHEARDPQKQVELAEKEKELKQQLEKWVLTEEIILKQKSRVKYLQLGDTNIAYFYARMKNMTAYNQIRRLNTIDGNIAQTEKEVEIEVIKYQNLLGSAADILPTVQLDVLDEGHKLTRDQQLKLIEPISREEVYNAVEDIYEQKAPGCDGFNSHFFKKSWQVVGEEIISAVMDFFHTGNMFKPINCTSVTLVPKVKNPLTIKEFRKFLWSGGANESNKALIAWETLCYPKAAGGVNFIDVELWNKAAICK</sequence>
<name>A0AC58RX61_TOBAC</name>
<reference evidence="2" key="2">
    <citation type="submission" date="2025-08" db="UniProtKB">
        <authorList>
            <consortium name="RefSeq"/>
        </authorList>
    </citation>
    <scope>IDENTIFICATION</scope>
    <source>
        <tissue evidence="2">Leaf</tissue>
    </source>
</reference>
<dbReference type="Proteomes" id="UP000790787">
    <property type="component" value="Chromosome 9"/>
</dbReference>
<gene>
    <name evidence="2" type="primary">LOC142164042</name>
</gene>
<evidence type="ECO:0000313" key="1">
    <source>
        <dbReference type="Proteomes" id="UP000790787"/>
    </source>
</evidence>
<accession>A0AC58RX61</accession>
<proteinExistence type="predicted"/>
<keyword evidence="1" id="KW-1185">Reference proteome</keyword>
<evidence type="ECO:0000313" key="2">
    <source>
        <dbReference type="RefSeq" id="XP_075077308.1"/>
    </source>
</evidence>
<dbReference type="RefSeq" id="XP_075077308.1">
    <property type="nucleotide sequence ID" value="XM_075221207.1"/>
</dbReference>
<protein>
    <submittedName>
        <fullName evidence="2">Uncharacterized protein LOC142164042</fullName>
    </submittedName>
</protein>
<organism evidence="1 2">
    <name type="scientific">Nicotiana tabacum</name>
    <name type="common">Common tobacco</name>
    <dbReference type="NCBI Taxonomy" id="4097"/>
    <lineage>
        <taxon>Eukaryota</taxon>
        <taxon>Viridiplantae</taxon>
        <taxon>Streptophyta</taxon>
        <taxon>Embryophyta</taxon>
        <taxon>Tracheophyta</taxon>
        <taxon>Spermatophyta</taxon>
        <taxon>Magnoliopsida</taxon>
        <taxon>eudicotyledons</taxon>
        <taxon>Gunneridae</taxon>
        <taxon>Pentapetalae</taxon>
        <taxon>asterids</taxon>
        <taxon>lamiids</taxon>
        <taxon>Solanales</taxon>
        <taxon>Solanaceae</taxon>
        <taxon>Nicotianoideae</taxon>
        <taxon>Nicotianeae</taxon>
        <taxon>Nicotiana</taxon>
    </lineage>
</organism>
<reference evidence="1" key="1">
    <citation type="journal article" date="2014" name="Nat. Commun.">
        <title>The tobacco genome sequence and its comparison with those of tomato and potato.</title>
        <authorList>
            <person name="Sierro N."/>
            <person name="Battey J.N."/>
            <person name="Ouadi S."/>
            <person name="Bakaher N."/>
            <person name="Bovet L."/>
            <person name="Willig A."/>
            <person name="Goepfert S."/>
            <person name="Peitsch M.C."/>
            <person name="Ivanov N.V."/>
        </authorList>
    </citation>
    <scope>NUCLEOTIDE SEQUENCE [LARGE SCALE GENOMIC DNA]</scope>
</reference>